<dbReference type="InterPro" id="IPR008969">
    <property type="entry name" value="CarboxyPept-like_regulatory"/>
</dbReference>
<evidence type="ECO:0000256" key="5">
    <source>
        <dbReference type="ARBA" id="ARBA00023077"/>
    </source>
</evidence>
<dbReference type="InterPro" id="IPR037066">
    <property type="entry name" value="Plug_dom_sf"/>
</dbReference>
<evidence type="ECO:0000256" key="6">
    <source>
        <dbReference type="ARBA" id="ARBA00023136"/>
    </source>
</evidence>
<evidence type="ECO:0000256" key="9">
    <source>
        <dbReference type="RuleBase" id="RU003357"/>
    </source>
</evidence>
<feature type="chain" id="PRO_5011613148" evidence="10">
    <location>
        <begin position="26"/>
        <end position="1086"/>
    </location>
</feature>
<evidence type="ECO:0000313" key="14">
    <source>
        <dbReference type="Proteomes" id="UP000199306"/>
    </source>
</evidence>
<gene>
    <name evidence="13" type="ORF">SAMN04515674_101233</name>
</gene>
<evidence type="ECO:0000313" key="13">
    <source>
        <dbReference type="EMBL" id="SFP07065.1"/>
    </source>
</evidence>
<dbReference type="SUPFAM" id="SSF56935">
    <property type="entry name" value="Porins"/>
    <property type="match status" value="1"/>
</dbReference>
<keyword evidence="3 8" id="KW-1134">Transmembrane beta strand</keyword>
<accession>A0A1I5MBY7</accession>
<dbReference type="SUPFAM" id="SSF49464">
    <property type="entry name" value="Carboxypeptidase regulatory domain-like"/>
    <property type="match status" value="1"/>
</dbReference>
<dbReference type="Pfam" id="PF13715">
    <property type="entry name" value="CarbopepD_reg_2"/>
    <property type="match status" value="1"/>
</dbReference>
<evidence type="ECO:0000256" key="8">
    <source>
        <dbReference type="PROSITE-ProRule" id="PRU01360"/>
    </source>
</evidence>
<proteinExistence type="inferred from homology"/>
<organism evidence="13 14">
    <name type="scientific">Pseudarcicella hirudinis</name>
    <dbReference type="NCBI Taxonomy" id="1079859"/>
    <lineage>
        <taxon>Bacteria</taxon>
        <taxon>Pseudomonadati</taxon>
        <taxon>Bacteroidota</taxon>
        <taxon>Cytophagia</taxon>
        <taxon>Cytophagales</taxon>
        <taxon>Flectobacillaceae</taxon>
        <taxon>Pseudarcicella</taxon>
    </lineage>
</organism>
<comment type="similarity">
    <text evidence="8 9">Belongs to the TonB-dependent receptor family.</text>
</comment>
<evidence type="ECO:0000259" key="11">
    <source>
        <dbReference type="Pfam" id="PF00593"/>
    </source>
</evidence>
<dbReference type="InterPro" id="IPR036942">
    <property type="entry name" value="Beta-barrel_TonB_sf"/>
</dbReference>
<evidence type="ECO:0000256" key="2">
    <source>
        <dbReference type="ARBA" id="ARBA00022448"/>
    </source>
</evidence>
<reference evidence="13 14" key="1">
    <citation type="submission" date="2016-10" db="EMBL/GenBank/DDBJ databases">
        <authorList>
            <person name="de Groot N.N."/>
        </authorList>
    </citation>
    <scope>NUCLEOTIDE SEQUENCE [LARGE SCALE GENOMIC DNA]</scope>
    <source>
        <strain evidence="14">E92,LMG 26720,CCM 7988</strain>
    </source>
</reference>
<dbReference type="PROSITE" id="PS52016">
    <property type="entry name" value="TONB_DEPENDENT_REC_3"/>
    <property type="match status" value="1"/>
</dbReference>
<keyword evidence="2 8" id="KW-0813">Transport</keyword>
<evidence type="ECO:0000259" key="12">
    <source>
        <dbReference type="Pfam" id="PF07715"/>
    </source>
</evidence>
<name>A0A1I5MBY7_9BACT</name>
<dbReference type="InterPro" id="IPR023996">
    <property type="entry name" value="TonB-dep_OMP_SusC/RagA"/>
</dbReference>
<dbReference type="InterPro" id="IPR000531">
    <property type="entry name" value="Beta-barrel_TonB"/>
</dbReference>
<keyword evidence="6 8" id="KW-0472">Membrane</keyword>
<keyword evidence="10" id="KW-0732">Signal</keyword>
<feature type="domain" description="TonB-dependent receptor-like beta-barrel" evidence="11">
    <location>
        <begin position="450"/>
        <end position="939"/>
    </location>
</feature>
<keyword evidence="5 9" id="KW-0798">TonB box</keyword>
<dbReference type="Gene3D" id="2.60.40.1120">
    <property type="entry name" value="Carboxypeptidase-like, regulatory domain"/>
    <property type="match status" value="1"/>
</dbReference>
<feature type="domain" description="TonB-dependent receptor plug" evidence="12">
    <location>
        <begin position="218"/>
        <end position="323"/>
    </location>
</feature>
<evidence type="ECO:0000256" key="3">
    <source>
        <dbReference type="ARBA" id="ARBA00022452"/>
    </source>
</evidence>
<dbReference type="EMBL" id="FOXH01000001">
    <property type="protein sequence ID" value="SFP07065.1"/>
    <property type="molecule type" value="Genomic_DNA"/>
</dbReference>
<sequence length="1086" mass="120811">MKVTLIQFCMVVLFTSLVMGRDAHAQEVLNQQITLKAENSDIKSILSLVERQVDVKFMYSAEVIQSKRKVSISAKNERLSELLMKLLTPLKISFEVNKKRILLTSSEIPSVEALESRSLAETESALITVSGTVINNKGEGIPGVTIREKDTNTGAVTDVNGKFTISVRNEQSVLIFTSIGYKPSEIQVSKQKIINLTLSDDNTQLNEIVVIGYGTQKKSELTSAVATVKSENFIKGAVTDAGQLLQGKVAGLTIGSPSGDPTSTSQIVLRGISSINSSTDPLVLIDGIPGGLNTVAPEDIESIDVLKDGSAAAIYGTRGTNGVILITTRRANGNIEPSIEYNGYVSTQTIARKPEMFSASDYRNLIKQGVPFEDLGSDTDWLKATTRTPLIHVHNLTLRGGNSRTNYLANVNYRSFEGIFQKSDNRTLTGRLDVNHNMFDGKLKLNINFINTNNAYTTTGDGVSFNGGAYRQALIRNPTSPIKNPDGSWFEQPGIYVYENPLARLYESDGENTSQNTRLAGSLSFLPVNGLEMKALFSQNRFNQIRGYSETKNHISTIRDTKNGYASRGTTQNTDGLIELTAEYRKTMDDHKFSALAGYSYQDFLSEDYWMQNWDFPTDKFTYNNIGTGNALKKGLAPIYSNKLASNLIGFFGRVTYSYADKYILLASLRHEASSKLLGAIEPWGNFPAVSVGWKINKESFLSNAKGIDELKLRAGYGVTGTVPGASFLGVSRLGYSGNFLVNGQWVQNLAPINNPNPYLRWEEKHETNVGVDFSFLKSRVSGSLDFYNRRTNGLIYDYPVPTPPNLYPFTTANVGVMENKGIEVMVNVAVVRSKDFDWNASFNYSTNANKLVSLSNDQYKTTNDFFTTGYTGEPIQTYTHRVQVGEKIGNFYGYKVVDVTDDGKWIYETKTGERSTDKGGEENKKILGNGLPAFYAGWNNNFRYKNFDLSITMRGAFDYQILNFQRMYYENPGITQYNQLKTAQDKVFGKAVLNKNTPLEYNSYYIENGDFWKIDNITLGYNFTHPIFKVIKRARLYVAVLNSLTITGYKGIDPEVNRGGLSPGNDDRDKYPTVRTFTFGMNLNF</sequence>
<dbReference type="Gene3D" id="2.40.170.20">
    <property type="entry name" value="TonB-dependent receptor, beta-barrel domain"/>
    <property type="match status" value="1"/>
</dbReference>
<dbReference type="InterPro" id="IPR012910">
    <property type="entry name" value="Plug_dom"/>
</dbReference>
<feature type="signal peptide" evidence="10">
    <location>
        <begin position="1"/>
        <end position="25"/>
    </location>
</feature>
<dbReference type="Pfam" id="PF07715">
    <property type="entry name" value="Plug"/>
    <property type="match status" value="1"/>
</dbReference>
<protein>
    <submittedName>
        <fullName evidence="13">TonB-linked outer membrane protein, SusC/RagA family</fullName>
    </submittedName>
</protein>
<dbReference type="InterPro" id="IPR039426">
    <property type="entry name" value="TonB-dep_rcpt-like"/>
</dbReference>
<dbReference type="Gene3D" id="2.170.130.10">
    <property type="entry name" value="TonB-dependent receptor, plug domain"/>
    <property type="match status" value="1"/>
</dbReference>
<dbReference type="Pfam" id="PF00593">
    <property type="entry name" value="TonB_dep_Rec_b-barrel"/>
    <property type="match status" value="1"/>
</dbReference>
<evidence type="ECO:0000256" key="10">
    <source>
        <dbReference type="SAM" id="SignalP"/>
    </source>
</evidence>
<keyword evidence="14" id="KW-1185">Reference proteome</keyword>
<dbReference type="InterPro" id="IPR023997">
    <property type="entry name" value="TonB-dep_OMP_SusC/RagA_CS"/>
</dbReference>
<dbReference type="GO" id="GO:0009279">
    <property type="term" value="C:cell outer membrane"/>
    <property type="evidence" value="ECO:0007669"/>
    <property type="project" value="UniProtKB-SubCell"/>
</dbReference>
<evidence type="ECO:0000256" key="7">
    <source>
        <dbReference type="ARBA" id="ARBA00023237"/>
    </source>
</evidence>
<dbReference type="NCBIfam" id="TIGR04056">
    <property type="entry name" value="OMP_RagA_SusC"/>
    <property type="match status" value="1"/>
</dbReference>
<dbReference type="STRING" id="1079859.SAMN04515674_101233"/>
<comment type="subcellular location">
    <subcellularLocation>
        <location evidence="1 8">Cell outer membrane</location>
        <topology evidence="1 8">Multi-pass membrane protein</topology>
    </subcellularLocation>
</comment>
<dbReference type="Proteomes" id="UP000199306">
    <property type="component" value="Unassembled WGS sequence"/>
</dbReference>
<dbReference type="NCBIfam" id="TIGR04057">
    <property type="entry name" value="SusC_RagA_signa"/>
    <property type="match status" value="1"/>
</dbReference>
<evidence type="ECO:0000256" key="1">
    <source>
        <dbReference type="ARBA" id="ARBA00004571"/>
    </source>
</evidence>
<dbReference type="AlphaFoldDB" id="A0A1I5MBY7"/>
<evidence type="ECO:0000256" key="4">
    <source>
        <dbReference type="ARBA" id="ARBA00022692"/>
    </source>
</evidence>
<keyword evidence="4 8" id="KW-0812">Transmembrane</keyword>
<keyword evidence="7 8" id="KW-0998">Cell outer membrane</keyword>